<sequence length="278" mass="31693">NIDTLIFNGVTIIPHNEKFFDETIEELSGIEYTGSGNHYYVIPQSRKKAHIFLAEIIVSDSEIIVHFDSILYLNHGSLEAESIRINPKDKQIYIAEEADDTSYIYRVNSKNELEVVYTSRAEQRHNRGYEGLCFSLDGEVMYMGLERSKSSDATNIIAYSLADKSEKIYTYYLDVLPDDKRKDNGITELLLLNDSTLLVVERAYLRTKGNFIKIYRALIPSEGSEIVKEKLLTDFSDSPEIDNIEGVSFSASGKELIFVSDNNGNQHQKTLFISMRIE</sequence>
<protein>
    <recommendedName>
        <fullName evidence="1">Phytase-like domain-containing protein</fullName>
    </recommendedName>
</protein>
<name>A0A3B0UFH5_9ZZZZ</name>
<gene>
    <name evidence="2" type="ORF">MNBD_BACTEROID06-823</name>
</gene>
<dbReference type="Gene3D" id="2.130.10.10">
    <property type="entry name" value="YVTN repeat-like/Quinoprotein amine dehydrogenase"/>
    <property type="match status" value="1"/>
</dbReference>
<evidence type="ECO:0000259" key="1">
    <source>
        <dbReference type="Pfam" id="PF13449"/>
    </source>
</evidence>
<dbReference type="InterPro" id="IPR015943">
    <property type="entry name" value="WD40/YVTN_repeat-like_dom_sf"/>
</dbReference>
<proteinExistence type="predicted"/>
<feature type="non-terminal residue" evidence="2">
    <location>
        <position position="1"/>
    </location>
</feature>
<dbReference type="AlphaFoldDB" id="A0A3B0UFH5"/>
<feature type="domain" description="Phytase-like" evidence="1">
    <location>
        <begin position="24"/>
        <end position="264"/>
    </location>
</feature>
<reference evidence="2" key="1">
    <citation type="submission" date="2018-06" db="EMBL/GenBank/DDBJ databases">
        <authorList>
            <person name="Zhirakovskaya E."/>
        </authorList>
    </citation>
    <scope>NUCLEOTIDE SEQUENCE</scope>
</reference>
<dbReference type="Pfam" id="PF13449">
    <property type="entry name" value="Phytase-like"/>
    <property type="match status" value="1"/>
</dbReference>
<dbReference type="InterPro" id="IPR027372">
    <property type="entry name" value="Phytase-like_dom"/>
</dbReference>
<organism evidence="2">
    <name type="scientific">hydrothermal vent metagenome</name>
    <dbReference type="NCBI Taxonomy" id="652676"/>
    <lineage>
        <taxon>unclassified sequences</taxon>
        <taxon>metagenomes</taxon>
        <taxon>ecological metagenomes</taxon>
    </lineage>
</organism>
<evidence type="ECO:0000313" key="2">
    <source>
        <dbReference type="EMBL" id="VAW27870.1"/>
    </source>
</evidence>
<dbReference type="SUPFAM" id="SSF69304">
    <property type="entry name" value="Tricorn protease N-terminal domain"/>
    <property type="match status" value="1"/>
</dbReference>
<accession>A0A3B0UFH5</accession>
<dbReference type="EMBL" id="UOES01000316">
    <property type="protein sequence ID" value="VAW27870.1"/>
    <property type="molecule type" value="Genomic_DNA"/>
</dbReference>